<evidence type="ECO:0000313" key="2">
    <source>
        <dbReference type="EMBL" id="KAG5456279.1"/>
    </source>
</evidence>
<name>A0A8H8DF36_9FUNG</name>
<dbReference type="EMBL" id="JAEFCI010011989">
    <property type="protein sequence ID" value="KAG5456279.1"/>
    <property type="molecule type" value="Genomic_DNA"/>
</dbReference>
<feature type="transmembrane region" description="Helical" evidence="1">
    <location>
        <begin position="69"/>
        <end position="86"/>
    </location>
</feature>
<gene>
    <name evidence="2" type="ORF">BJ554DRAFT_4020</name>
</gene>
<reference evidence="2 3" key="1">
    <citation type="journal article" name="Sci. Rep.">
        <title>Genome-scale phylogenetic analyses confirm Olpidium as the closest living zoosporic fungus to the non-flagellated, terrestrial fungi.</title>
        <authorList>
            <person name="Chang Y."/>
            <person name="Rochon D."/>
            <person name="Sekimoto S."/>
            <person name="Wang Y."/>
            <person name="Chovatia M."/>
            <person name="Sandor L."/>
            <person name="Salamov A."/>
            <person name="Grigoriev I.V."/>
            <person name="Stajich J.E."/>
            <person name="Spatafora J.W."/>
        </authorList>
    </citation>
    <scope>NUCLEOTIDE SEQUENCE [LARGE SCALE GENOMIC DNA]</scope>
    <source>
        <strain evidence="2">S191</strain>
    </source>
</reference>
<comment type="caution">
    <text evidence="2">The sequence shown here is derived from an EMBL/GenBank/DDBJ whole genome shotgun (WGS) entry which is preliminary data.</text>
</comment>
<proteinExistence type="predicted"/>
<protein>
    <submittedName>
        <fullName evidence="2">Uncharacterized protein</fullName>
    </submittedName>
</protein>
<keyword evidence="1" id="KW-0472">Membrane</keyword>
<organism evidence="2 3">
    <name type="scientific">Olpidium bornovanus</name>
    <dbReference type="NCBI Taxonomy" id="278681"/>
    <lineage>
        <taxon>Eukaryota</taxon>
        <taxon>Fungi</taxon>
        <taxon>Fungi incertae sedis</taxon>
        <taxon>Olpidiomycota</taxon>
        <taxon>Olpidiomycotina</taxon>
        <taxon>Olpidiomycetes</taxon>
        <taxon>Olpidiales</taxon>
        <taxon>Olpidiaceae</taxon>
        <taxon>Olpidium</taxon>
    </lineage>
</organism>
<keyword evidence="3" id="KW-1185">Reference proteome</keyword>
<keyword evidence="1" id="KW-0812">Transmembrane</keyword>
<sequence>AYPVRAPAPGSSFVQCARAWAAVTALSPTATRETSSHVALSRSGIAHDNYHGCQRQFEVYRSWYDRYSSFFWMCFLQCIFFLSFFVRDIDHLLTGSSVSREERDLDVFLSLHSLYAAGVPPHQ</sequence>
<accession>A0A8H8DF36</accession>
<evidence type="ECO:0000256" key="1">
    <source>
        <dbReference type="SAM" id="Phobius"/>
    </source>
</evidence>
<dbReference type="Proteomes" id="UP000673691">
    <property type="component" value="Unassembled WGS sequence"/>
</dbReference>
<feature type="non-terminal residue" evidence="2">
    <location>
        <position position="1"/>
    </location>
</feature>
<dbReference type="AlphaFoldDB" id="A0A8H8DF36"/>
<evidence type="ECO:0000313" key="3">
    <source>
        <dbReference type="Proteomes" id="UP000673691"/>
    </source>
</evidence>
<keyword evidence="1" id="KW-1133">Transmembrane helix</keyword>